<keyword evidence="3" id="KW-1185">Reference proteome</keyword>
<gene>
    <name evidence="2" type="ORF">Pla175_09000</name>
</gene>
<accession>A0A518D7T3</accession>
<proteinExistence type="predicted"/>
<dbReference type="Proteomes" id="UP000317429">
    <property type="component" value="Chromosome"/>
</dbReference>
<dbReference type="GO" id="GO:0004197">
    <property type="term" value="F:cysteine-type endopeptidase activity"/>
    <property type="evidence" value="ECO:0007669"/>
    <property type="project" value="TreeGrafter"/>
</dbReference>
<dbReference type="GO" id="GO:0006508">
    <property type="term" value="P:proteolysis"/>
    <property type="evidence" value="ECO:0007669"/>
    <property type="project" value="TreeGrafter"/>
</dbReference>
<feature type="coiled-coil region" evidence="1">
    <location>
        <begin position="474"/>
        <end position="501"/>
    </location>
</feature>
<dbReference type="KEGG" id="pnd:Pla175_09000"/>
<dbReference type="PANTHER" id="PTHR48104">
    <property type="entry name" value="METACASPASE-4"/>
    <property type="match status" value="1"/>
</dbReference>
<evidence type="ECO:0000256" key="1">
    <source>
        <dbReference type="SAM" id="Coils"/>
    </source>
</evidence>
<keyword evidence="1" id="KW-0175">Coiled coil</keyword>
<dbReference type="PROSITE" id="PS51257">
    <property type="entry name" value="PROKAR_LIPOPROTEIN"/>
    <property type="match status" value="1"/>
</dbReference>
<dbReference type="InterPro" id="IPR050452">
    <property type="entry name" value="Metacaspase"/>
</dbReference>
<sequence length="540" mass="59055">MPLRYPIACLLLLACGRSEAKDYFLTVGGGYAPYGNQVSLEKNVQFFQRVLAKTRPDEPAHRILFADGKRPDRDLQYRAADDDTHAAVKIIAELFGESDASDIRYRDHAVAGVRAAATCDNLRKELGSLAARLRSGDRLVLYYTGHGGESYDEQRPHNTTLAMWNEQDLSQAEFTSLLDEFRPGVEVTLVMVQCHSGGFAHAIFNGGDPSLGLASRPRCGFFSQLHSRASAGCSADVDEADYQEYSSFFWAALAGEDRLGGPVEDADYDADGRVSLAEAHAYAMIASDTIDVPVRTSDALLWEYSKVGKGLAEEEPDPSDGSPSTVGSIFGGLFDGRGAAKEGPPTQPEQEDLPAVQPLRAMTGTLAELAELGRPDQRAVLERLPPLVGLSEETDIEQLRDELRLAKKRIRTEETKVGLALGLYTEAHQTLSSAVLRRWPELNDTYPAVLTDLLGSGADAFADEVRAMGAYRVFQKASKNVDRAADEALDAERREAKLRRLLRTCRAIVLAENLETVASKRVVSGYRRLLELEEAGLASQ</sequence>
<dbReference type="Gene3D" id="3.40.50.1460">
    <property type="match status" value="1"/>
</dbReference>
<dbReference type="AlphaFoldDB" id="A0A518D7T3"/>
<protein>
    <submittedName>
        <fullName evidence="2">Caspase domain protein</fullName>
    </submittedName>
</protein>
<dbReference type="PANTHER" id="PTHR48104:SF30">
    <property type="entry name" value="METACASPASE-1"/>
    <property type="match status" value="1"/>
</dbReference>
<evidence type="ECO:0000313" key="2">
    <source>
        <dbReference type="EMBL" id="QDU87538.1"/>
    </source>
</evidence>
<organism evidence="2 3">
    <name type="scientific">Pirellulimonas nuda</name>
    <dbReference type="NCBI Taxonomy" id="2528009"/>
    <lineage>
        <taxon>Bacteria</taxon>
        <taxon>Pseudomonadati</taxon>
        <taxon>Planctomycetota</taxon>
        <taxon>Planctomycetia</taxon>
        <taxon>Pirellulales</taxon>
        <taxon>Lacipirellulaceae</taxon>
        <taxon>Pirellulimonas</taxon>
    </lineage>
</organism>
<reference evidence="2 3" key="1">
    <citation type="submission" date="2019-02" db="EMBL/GenBank/DDBJ databases">
        <title>Deep-cultivation of Planctomycetes and their phenomic and genomic characterization uncovers novel biology.</title>
        <authorList>
            <person name="Wiegand S."/>
            <person name="Jogler M."/>
            <person name="Boedeker C."/>
            <person name="Pinto D."/>
            <person name="Vollmers J."/>
            <person name="Rivas-Marin E."/>
            <person name="Kohn T."/>
            <person name="Peeters S.H."/>
            <person name="Heuer A."/>
            <person name="Rast P."/>
            <person name="Oberbeckmann S."/>
            <person name="Bunk B."/>
            <person name="Jeske O."/>
            <person name="Meyerdierks A."/>
            <person name="Storesund J.E."/>
            <person name="Kallscheuer N."/>
            <person name="Luecker S."/>
            <person name="Lage O.M."/>
            <person name="Pohl T."/>
            <person name="Merkel B.J."/>
            <person name="Hornburger P."/>
            <person name="Mueller R.-W."/>
            <person name="Bruemmer F."/>
            <person name="Labrenz M."/>
            <person name="Spormann A.M."/>
            <person name="Op den Camp H."/>
            <person name="Overmann J."/>
            <person name="Amann R."/>
            <person name="Jetten M.S.M."/>
            <person name="Mascher T."/>
            <person name="Medema M.H."/>
            <person name="Devos D.P."/>
            <person name="Kaster A.-K."/>
            <person name="Ovreas L."/>
            <person name="Rohde M."/>
            <person name="Galperin M.Y."/>
            <person name="Jogler C."/>
        </authorList>
    </citation>
    <scope>NUCLEOTIDE SEQUENCE [LARGE SCALE GENOMIC DNA]</scope>
    <source>
        <strain evidence="2 3">Pla175</strain>
    </source>
</reference>
<dbReference type="EMBL" id="CP036291">
    <property type="protein sequence ID" value="QDU87538.1"/>
    <property type="molecule type" value="Genomic_DNA"/>
</dbReference>
<name>A0A518D7T3_9BACT</name>
<dbReference type="RefSeq" id="WP_197527267.1">
    <property type="nucleotide sequence ID" value="NZ_CP036291.1"/>
</dbReference>
<dbReference type="GO" id="GO:0005737">
    <property type="term" value="C:cytoplasm"/>
    <property type="evidence" value="ECO:0007669"/>
    <property type="project" value="TreeGrafter"/>
</dbReference>
<evidence type="ECO:0000313" key="3">
    <source>
        <dbReference type="Proteomes" id="UP000317429"/>
    </source>
</evidence>